<dbReference type="PANTHER" id="PTHR43157">
    <property type="entry name" value="PHOSPHATIDYLINOSITOL-GLYCAN BIOSYNTHESIS CLASS F PROTEIN-RELATED"/>
    <property type="match status" value="1"/>
</dbReference>
<name>A0A2P6TE58_CHLSO</name>
<accession>A0A2P6TE58</accession>
<dbReference type="Proteomes" id="UP000239899">
    <property type="component" value="Unassembled WGS sequence"/>
</dbReference>
<sequence length="275" mass="28944">MAAPLLGKTFFVTGATDGIGAHTAQRLAAQGATVLVHGRNPGRVEQAVAAVERAGSGSGGAPPRGFVADLASLAQVRRLAEEVAASSPSVDVLINNAGVFEQQLRKSEDGFELTWAVNVAAPFLLTACLLEAVRERVVVVSSISAASSIDWGNLQQERGFSAHNAYSLSKLAEQLFTFELADRLRAAGSPVTCNCLDPGTVNTKMLSAGWGSIGIPVKEANYELKAATDPALAGTSGEYFVGGRIARPPSIARDKAEQQRLWRLLEEQTGAKWSV</sequence>
<dbReference type="PANTHER" id="PTHR43157:SF31">
    <property type="entry name" value="PHOSPHATIDYLINOSITOL-GLYCAN BIOSYNTHESIS CLASS F PROTEIN"/>
    <property type="match status" value="1"/>
</dbReference>
<keyword evidence="3" id="KW-1185">Reference proteome</keyword>
<dbReference type="InterPro" id="IPR036291">
    <property type="entry name" value="NAD(P)-bd_dom_sf"/>
</dbReference>
<dbReference type="Gene3D" id="3.40.50.720">
    <property type="entry name" value="NAD(P)-binding Rossmann-like Domain"/>
    <property type="match status" value="1"/>
</dbReference>
<protein>
    <submittedName>
        <fullName evidence="2">Short chain dehydrogenase reductase family</fullName>
    </submittedName>
</protein>
<dbReference type="OrthoDB" id="191139at2759"/>
<dbReference type="SUPFAM" id="SSF51735">
    <property type="entry name" value="NAD(P)-binding Rossmann-fold domains"/>
    <property type="match status" value="1"/>
</dbReference>
<dbReference type="InterPro" id="IPR002347">
    <property type="entry name" value="SDR_fam"/>
</dbReference>
<evidence type="ECO:0000313" key="2">
    <source>
        <dbReference type="EMBL" id="PRW20919.1"/>
    </source>
</evidence>
<proteinExistence type="predicted"/>
<dbReference type="Pfam" id="PF00106">
    <property type="entry name" value="adh_short"/>
    <property type="match status" value="1"/>
</dbReference>
<dbReference type="EMBL" id="LHPG02000021">
    <property type="protein sequence ID" value="PRW20919.1"/>
    <property type="molecule type" value="Genomic_DNA"/>
</dbReference>
<dbReference type="GO" id="GO:0016491">
    <property type="term" value="F:oxidoreductase activity"/>
    <property type="evidence" value="ECO:0007669"/>
    <property type="project" value="UniProtKB-KW"/>
</dbReference>
<organism evidence="2 3">
    <name type="scientific">Chlorella sorokiniana</name>
    <name type="common">Freshwater green alga</name>
    <dbReference type="NCBI Taxonomy" id="3076"/>
    <lineage>
        <taxon>Eukaryota</taxon>
        <taxon>Viridiplantae</taxon>
        <taxon>Chlorophyta</taxon>
        <taxon>core chlorophytes</taxon>
        <taxon>Trebouxiophyceae</taxon>
        <taxon>Chlorellales</taxon>
        <taxon>Chlorellaceae</taxon>
        <taxon>Chlorella clade</taxon>
        <taxon>Chlorella</taxon>
    </lineage>
</organism>
<dbReference type="STRING" id="3076.A0A2P6TE58"/>
<comment type="caution">
    <text evidence="2">The sequence shown here is derived from an EMBL/GenBank/DDBJ whole genome shotgun (WGS) entry which is preliminary data.</text>
</comment>
<dbReference type="AlphaFoldDB" id="A0A2P6TE58"/>
<evidence type="ECO:0000256" key="1">
    <source>
        <dbReference type="ARBA" id="ARBA00023002"/>
    </source>
</evidence>
<keyword evidence="1" id="KW-0560">Oxidoreductase</keyword>
<reference evidence="2 3" key="1">
    <citation type="journal article" date="2018" name="Plant J.">
        <title>Genome sequences of Chlorella sorokiniana UTEX 1602 and Micractinium conductrix SAG 241.80: implications to maltose excretion by a green alga.</title>
        <authorList>
            <person name="Arriola M.B."/>
            <person name="Velmurugan N."/>
            <person name="Zhang Y."/>
            <person name="Plunkett M.H."/>
            <person name="Hondzo H."/>
            <person name="Barney B.M."/>
        </authorList>
    </citation>
    <scope>NUCLEOTIDE SEQUENCE [LARGE SCALE GENOMIC DNA]</scope>
    <source>
        <strain evidence="3">UTEX 1602</strain>
    </source>
</reference>
<dbReference type="PRINTS" id="PR00081">
    <property type="entry name" value="GDHRDH"/>
</dbReference>
<evidence type="ECO:0000313" key="3">
    <source>
        <dbReference type="Proteomes" id="UP000239899"/>
    </source>
</evidence>
<gene>
    <name evidence="2" type="ORF">C2E21_8635</name>
</gene>